<keyword evidence="12" id="KW-1185">Reference proteome</keyword>
<comment type="similarity">
    <text evidence="2">Belongs to the GerABKC lipoprotein family.</text>
</comment>
<feature type="domain" description="Spore germination protein N-terminal" evidence="10">
    <location>
        <begin position="48"/>
        <end position="233"/>
    </location>
</feature>
<gene>
    <name evidence="11" type="ORF">CVV65_03905</name>
</gene>
<keyword evidence="3" id="KW-0309">Germination</keyword>
<dbReference type="EMBL" id="CP024955">
    <property type="protein sequence ID" value="ATY84199.1"/>
    <property type="molecule type" value="Genomic_DNA"/>
</dbReference>
<dbReference type="Gene3D" id="3.30.300.210">
    <property type="entry name" value="Nutrient germinant receptor protein C, domain 3"/>
    <property type="match status" value="1"/>
</dbReference>
<keyword evidence="6" id="KW-0564">Palmitate</keyword>
<dbReference type="Proteomes" id="UP000231932">
    <property type="component" value="Chromosome"/>
</dbReference>
<evidence type="ECO:0000313" key="12">
    <source>
        <dbReference type="Proteomes" id="UP000231932"/>
    </source>
</evidence>
<organism evidence="11 12">
    <name type="scientific">Kyrpidia spormannii</name>
    <dbReference type="NCBI Taxonomy" id="2055160"/>
    <lineage>
        <taxon>Bacteria</taxon>
        <taxon>Bacillati</taxon>
        <taxon>Bacillota</taxon>
        <taxon>Bacilli</taxon>
        <taxon>Bacillales</taxon>
        <taxon>Alicyclobacillaceae</taxon>
        <taxon>Kyrpidia</taxon>
    </lineage>
</organism>
<keyword evidence="7" id="KW-0449">Lipoprotein</keyword>
<feature type="region of interest" description="Disordered" evidence="8">
    <location>
        <begin position="240"/>
        <end position="296"/>
    </location>
</feature>
<reference evidence="12" key="1">
    <citation type="submission" date="2017-11" db="EMBL/GenBank/DDBJ databases">
        <title>Complete Genome Sequence of Kyrpidia sp. Strain EA-1, a thermophilic, hydrogen-oxidizing Bacterium, isolated from the Azores.</title>
        <authorList>
            <person name="Reiner J.E."/>
            <person name="Lapp C.J."/>
            <person name="Bunk B."/>
            <person name="Gescher J."/>
        </authorList>
    </citation>
    <scope>NUCLEOTIDE SEQUENCE [LARGE SCALE GENOMIC DNA]</scope>
    <source>
        <strain evidence="12">EA-1</strain>
    </source>
</reference>
<dbReference type="PANTHER" id="PTHR35789">
    <property type="entry name" value="SPORE GERMINATION PROTEIN B3"/>
    <property type="match status" value="1"/>
</dbReference>
<evidence type="ECO:0000256" key="1">
    <source>
        <dbReference type="ARBA" id="ARBA00004635"/>
    </source>
</evidence>
<keyword evidence="5" id="KW-0472">Membrane</keyword>
<evidence type="ECO:0000313" key="11">
    <source>
        <dbReference type="EMBL" id="ATY84199.1"/>
    </source>
</evidence>
<feature type="region of interest" description="Disordered" evidence="8">
    <location>
        <begin position="1"/>
        <end position="21"/>
    </location>
</feature>
<evidence type="ECO:0000256" key="2">
    <source>
        <dbReference type="ARBA" id="ARBA00007886"/>
    </source>
</evidence>
<dbReference type="KEGG" id="kyr:CVV65_03905"/>
<evidence type="ECO:0000256" key="4">
    <source>
        <dbReference type="ARBA" id="ARBA00022729"/>
    </source>
</evidence>
<dbReference type="Pfam" id="PF25198">
    <property type="entry name" value="Spore_GerAC_N"/>
    <property type="match status" value="1"/>
</dbReference>
<keyword evidence="4" id="KW-0732">Signal</keyword>
<dbReference type="InterPro" id="IPR008844">
    <property type="entry name" value="Spore_GerAC-like"/>
</dbReference>
<dbReference type="InterPro" id="IPR057336">
    <property type="entry name" value="GerAC_N"/>
</dbReference>
<feature type="compositionally biased region" description="Gly residues" evidence="8">
    <location>
        <begin position="91"/>
        <end position="101"/>
    </location>
</feature>
<dbReference type="AlphaFoldDB" id="A0A2K8N449"/>
<evidence type="ECO:0000256" key="7">
    <source>
        <dbReference type="ARBA" id="ARBA00023288"/>
    </source>
</evidence>
<dbReference type="InterPro" id="IPR046953">
    <property type="entry name" value="Spore_GerAC-like_C"/>
</dbReference>
<accession>A0A2K8N449</accession>
<dbReference type="NCBIfam" id="TIGR02887">
    <property type="entry name" value="spore_ger_x_C"/>
    <property type="match status" value="1"/>
</dbReference>
<evidence type="ECO:0000256" key="6">
    <source>
        <dbReference type="ARBA" id="ARBA00023139"/>
    </source>
</evidence>
<feature type="compositionally biased region" description="Gly residues" evidence="8">
    <location>
        <begin position="7"/>
        <end position="16"/>
    </location>
</feature>
<dbReference type="GO" id="GO:0009847">
    <property type="term" value="P:spore germination"/>
    <property type="evidence" value="ECO:0007669"/>
    <property type="project" value="InterPro"/>
</dbReference>
<comment type="subcellular location">
    <subcellularLocation>
        <location evidence="1">Membrane</location>
        <topology evidence="1">Lipid-anchor</topology>
    </subcellularLocation>
</comment>
<dbReference type="PANTHER" id="PTHR35789:SF1">
    <property type="entry name" value="SPORE GERMINATION PROTEIN B3"/>
    <property type="match status" value="1"/>
</dbReference>
<dbReference type="InterPro" id="IPR038501">
    <property type="entry name" value="Spore_GerAC_C_sf"/>
</dbReference>
<sequence length="469" mass="51404">MGHVAGPSGGAMGRGGHQPAPKGGVEVRRWWCLAMMAVACLLVSGCWDRTELEEEGFVPSFAIDTGPAPGVYVYTFRIAVPREMSGPSSSPGGGGGGGGGGETEKGSKSVSVVARSLGEAINLVNSTVERRLDFVQCQYVLFGEGVAREGVSPHVLDLLRFRQFRRTMFVAVVRGRAADSFKENKPVLESSVTRYIEGLQRLRTFTGMVPVVQLHRFARAMDTDSEDAFTSVLAINQAVKAQDRSKASQKPGANQGGGKESESPDEKARSEQQLQNPSVNFEAGGMQRVGGNPEEFPGAAVFRGDRLVEILDGQEGRMLLALRGELAHAFLTFRVPQGRFTVEVQQHEGGPAMSYNLAGGRPVWRIAPEFDVDLVSAVGNFDTRSHQGLSQLRQWAEQEFNRQAERLVAKLQRDGSDALGLGLYARKDFLTDAEWQNYRWPERYPQFSIQVQSRFVIRRVGNLLTSKRI</sequence>
<evidence type="ECO:0000256" key="5">
    <source>
        <dbReference type="ARBA" id="ARBA00023136"/>
    </source>
</evidence>
<feature type="domain" description="Spore germination GerAC-like C-terminal" evidence="9">
    <location>
        <begin position="298"/>
        <end position="461"/>
    </location>
</feature>
<evidence type="ECO:0000256" key="3">
    <source>
        <dbReference type="ARBA" id="ARBA00022544"/>
    </source>
</evidence>
<evidence type="ECO:0000259" key="10">
    <source>
        <dbReference type="Pfam" id="PF25198"/>
    </source>
</evidence>
<evidence type="ECO:0000256" key="8">
    <source>
        <dbReference type="SAM" id="MobiDB-lite"/>
    </source>
</evidence>
<dbReference type="Pfam" id="PF05504">
    <property type="entry name" value="Spore_GerAC"/>
    <property type="match status" value="1"/>
</dbReference>
<feature type="compositionally biased region" description="Basic and acidic residues" evidence="8">
    <location>
        <begin position="259"/>
        <end position="270"/>
    </location>
</feature>
<proteinExistence type="inferred from homology"/>
<feature type="region of interest" description="Disordered" evidence="8">
    <location>
        <begin position="84"/>
        <end position="108"/>
    </location>
</feature>
<dbReference type="GO" id="GO:0016020">
    <property type="term" value="C:membrane"/>
    <property type="evidence" value="ECO:0007669"/>
    <property type="project" value="UniProtKB-SubCell"/>
</dbReference>
<protein>
    <recommendedName>
        <fullName evidence="13">Ger(X)C family spore germination protein</fullName>
    </recommendedName>
</protein>
<evidence type="ECO:0000259" key="9">
    <source>
        <dbReference type="Pfam" id="PF05504"/>
    </source>
</evidence>
<evidence type="ECO:0008006" key="13">
    <source>
        <dbReference type="Google" id="ProtNLM"/>
    </source>
</evidence>
<name>A0A2K8N449_9BACL</name>